<proteinExistence type="predicted"/>
<dbReference type="InterPro" id="IPR010221">
    <property type="entry name" value="VCBS_dom"/>
</dbReference>
<evidence type="ECO:0000313" key="2">
    <source>
        <dbReference type="EMBL" id="QPD00522.1"/>
    </source>
</evidence>
<dbReference type="AlphaFoldDB" id="A0A7S8F7C0"/>
<feature type="domain" description="RapA2 cadherin-like" evidence="1">
    <location>
        <begin position="115"/>
        <end position="204"/>
    </location>
</feature>
<dbReference type="Proteomes" id="UP000594459">
    <property type="component" value="Chromosome"/>
</dbReference>
<evidence type="ECO:0000313" key="3">
    <source>
        <dbReference type="Proteomes" id="UP000594459"/>
    </source>
</evidence>
<gene>
    <name evidence="2" type="ORF">IRL76_11510</name>
</gene>
<evidence type="ECO:0000259" key="1">
    <source>
        <dbReference type="Pfam" id="PF17803"/>
    </source>
</evidence>
<organism evidence="2 3">
    <name type="scientific">Qipengyuania soli</name>
    <dbReference type="NCBI Taxonomy" id="2782568"/>
    <lineage>
        <taxon>Bacteria</taxon>
        <taxon>Pseudomonadati</taxon>
        <taxon>Pseudomonadota</taxon>
        <taxon>Alphaproteobacteria</taxon>
        <taxon>Sphingomonadales</taxon>
        <taxon>Erythrobacteraceae</taxon>
        <taxon>Qipengyuania</taxon>
    </lineage>
</organism>
<dbReference type="InterPro" id="IPR040853">
    <property type="entry name" value="RapA2_cadherin-like"/>
</dbReference>
<dbReference type="EMBL" id="CP064654">
    <property type="protein sequence ID" value="QPD00522.1"/>
    <property type="molecule type" value="Genomic_DNA"/>
</dbReference>
<protein>
    <submittedName>
        <fullName evidence="2">VCBS domain-containing protein</fullName>
    </submittedName>
</protein>
<dbReference type="KEGG" id="qso:IRL76_11510"/>
<dbReference type="Pfam" id="PF17803">
    <property type="entry name" value="Cadherin_4"/>
    <property type="match status" value="1"/>
</dbReference>
<reference evidence="2 3" key="1">
    <citation type="submission" date="2020-11" db="EMBL/GenBank/DDBJ databases">
        <title>The genome sequence of Erythrobacter sp. 6D36.</title>
        <authorList>
            <person name="Liu Y."/>
        </authorList>
    </citation>
    <scope>NUCLEOTIDE SEQUENCE [LARGE SCALE GENOMIC DNA]</scope>
    <source>
        <strain evidence="2 3">6D36</strain>
    </source>
</reference>
<keyword evidence="3" id="KW-1185">Reference proteome</keyword>
<accession>A0A7S8F7C0</accession>
<dbReference type="NCBIfam" id="TIGR01965">
    <property type="entry name" value="VCBS_repeat"/>
    <property type="match status" value="2"/>
</dbReference>
<name>A0A7S8F7C0_9SPHN</name>
<sequence length="1026" mass="103327">MSTTTLTIDVDNVTLVADNDTQVVDEAALSFGSNPSLTTETVTGQLAVAGTGVTYALNSGSNTYGTLTLNPDGSYSYTLTAPYDTSPDADNGTNTELGAESYSYTATDANGNTVTGTITINIVDDVPTAVADTNSVTEGGDVSGNVLTDAADEFGADGAEAAGGVVGVRAAGGDTTSDATGNVGATINGLYGTLTLNADGSYTYVSTANAVTGDVQDVFVYTIEDGDGDLSTTTLTIDVDNVTLVADNDIVTVNEAAMDTTQTGSDVAAGSITGSNPGLTTETATGQLVIAGASGFSIAGGVSAGGFTTVTTAYGTLVLNESTGAYTYTLTSPYSTNPASNNGVTTETGVENFTYTATDANGNTVTGSIRVDVIDDVPVALVPDAVEVINGPSAPTGPISLDFDDNVANNYGADGAGTIRFPGSLEGADSGLTSSFQPITYHLVNGQTLQGIADGQVIFTVTLNPANGTYSVDMDGTIDSIENVQFNPLVAQFVGGNGSWTGFVPFGDSVTTPVDNDSQDLLLTPEVNGVNGGTINSTANTGGVSGGASVGSGETFRVDFVTDLRGNPADSVQNDYAGAANRDHVFDGHYTVNGAFALFKSTGGSTIRVGAYDDPDGNTVVGDGQLDHITGVVIVWRGTEYSGPNGETIITTSGNYTINGHVFTVTFNANGTVDVAGVEGDNGSSQVGTQIAVFTDDGFNSVEYSYLSGGTFQVGGFGASTLTTDPVSWDIPVEVVDGDGDVSSTGDISITAVTPSTTTTLAEPFSASAKSAPVSEPLLASSTDPLTSNNNFQSELRSMGMMSLAASASGFAMNHQVSDFGGFELRAMVSEMGFESPAFHASSLVALPDVNLGFEMGASHFAASTFSIPVAMAPMSGFDSFEASPMSGLIDMAQGHVSGFANNGFAMAEPAIDSGFASALPMSDAMGGMEALLMLAAAPAAQEAVALAGDPAAALADLGAQSALDAAIDYFATGEPFGTAGLGGEAGNNAMLAGMLDAQIDSFHAVGMGSDLVQDAALVLETASHA</sequence>